<gene>
    <name evidence="2" type="ORF">OLEA9_A023018</name>
</gene>
<name>A0A8S0TSV1_OLEEU</name>
<organism evidence="2 3">
    <name type="scientific">Olea europaea subsp. europaea</name>
    <dbReference type="NCBI Taxonomy" id="158383"/>
    <lineage>
        <taxon>Eukaryota</taxon>
        <taxon>Viridiplantae</taxon>
        <taxon>Streptophyta</taxon>
        <taxon>Embryophyta</taxon>
        <taxon>Tracheophyta</taxon>
        <taxon>Spermatophyta</taxon>
        <taxon>Magnoliopsida</taxon>
        <taxon>eudicotyledons</taxon>
        <taxon>Gunneridae</taxon>
        <taxon>Pentapetalae</taxon>
        <taxon>asterids</taxon>
        <taxon>lamiids</taxon>
        <taxon>Lamiales</taxon>
        <taxon>Oleaceae</taxon>
        <taxon>Oleeae</taxon>
        <taxon>Olea</taxon>
    </lineage>
</organism>
<dbReference type="EMBL" id="CACTIH010007268">
    <property type="protein sequence ID" value="CAA3007043.1"/>
    <property type="molecule type" value="Genomic_DNA"/>
</dbReference>
<dbReference type="PANTHER" id="PTHR34365:SF2">
    <property type="entry name" value="ENOLASE (DUF1399)"/>
    <property type="match status" value="1"/>
</dbReference>
<dbReference type="OrthoDB" id="2684236at2759"/>
<dbReference type="InterPro" id="IPR057518">
    <property type="entry name" value="GRDP_C"/>
</dbReference>
<dbReference type="Proteomes" id="UP000594638">
    <property type="component" value="Unassembled WGS sequence"/>
</dbReference>
<dbReference type="Gramene" id="OE9A023018T1">
    <property type="protein sequence ID" value="OE9A023018C1"/>
    <property type="gene ID" value="OE9A023018"/>
</dbReference>
<dbReference type="PANTHER" id="PTHR34365">
    <property type="entry name" value="ENOLASE (DUF1399)"/>
    <property type="match status" value="1"/>
</dbReference>
<keyword evidence="3" id="KW-1185">Reference proteome</keyword>
<evidence type="ECO:0000259" key="1">
    <source>
        <dbReference type="Pfam" id="PF25335"/>
    </source>
</evidence>
<accession>A0A8S0TSV1</accession>
<proteinExistence type="predicted"/>
<feature type="domain" description="GRPD C-terminal" evidence="1">
    <location>
        <begin position="473"/>
        <end position="645"/>
    </location>
</feature>
<evidence type="ECO:0000313" key="2">
    <source>
        <dbReference type="EMBL" id="CAA3007043.1"/>
    </source>
</evidence>
<evidence type="ECO:0000313" key="3">
    <source>
        <dbReference type="Proteomes" id="UP000594638"/>
    </source>
</evidence>
<dbReference type="Pfam" id="PF07173">
    <property type="entry name" value="GRDP-like"/>
    <property type="match status" value="1"/>
</dbReference>
<sequence length="755" mass="86738">MSTSDGNSSIKSLSEISEKETVSFSVDLVAAAKRNLGFLKLVNDSHWLHQKSNILEAIRRYYELWMPLFADLISDSKPPMILPPLDIEWVWYCHTLNPTSYKHYCESRFSKLIGKPTIFDEENEEYALNRCREIWEHRYPSEPFENEADTNSDDQPVFPQDLLDEVSKHRYLYNKFSEPYSSDMAYLIASKQRYKGFIYMMQRFSNKCSHLVPTSDVLLMWLTHQSYPTIYAIDIKELEGDIEKIVGPWEAVEEENIEETKVLWERTFDQPYEKAGGAAIGSTVNIETPFYWDISDIDVNTRYKSMVPRFLFELCISVKLNTKMKQMEGNFSREFLRLRMVKCHRELKLDKPVSKFASDSWKKAWHLYCEFGTKGMIVEVRQLGGHCFKSSTLQQSVKYTWNDLLRAPSLTSDKEFNQRLRAVASITPPVQASYLLKCVPDRVTDDSGAMVSDVILKMNQYRPQKGRWLSRTVLDHAGRECFVIRMRVGGGVWRRGAEAPSTVKWEDRIIEIREGSWSYVSSSSSIGCAPEKVVGTATPKEPPKGCQAYWSLSTGDELLIQWDPLTSTSGPTFNLQNEQSTESVVKLLKGRQMQYRVKMSGLKAEEGKEDSCVEEDEFFTIVRFSEENPTGKATALLNWKLLVVELLPEEDAVFVLLLCLSILRSISEMKKEDVGSLLVRRRIREAKVGDRDWGSVTLHPSSYSPSISSPYLLPWYWNAELFMSSQVKDHIVNPPASNYSQAEGGDKLYERGIIS</sequence>
<dbReference type="InterPro" id="IPR009836">
    <property type="entry name" value="GRDP-like"/>
</dbReference>
<protein>
    <submittedName>
        <fullName evidence="2">Glycine-rich domain-containing 2</fullName>
    </submittedName>
</protein>
<comment type="caution">
    <text evidence="2">The sequence shown here is derived from an EMBL/GenBank/DDBJ whole genome shotgun (WGS) entry which is preliminary data.</text>
</comment>
<reference evidence="2 3" key="1">
    <citation type="submission" date="2019-12" db="EMBL/GenBank/DDBJ databases">
        <authorList>
            <person name="Alioto T."/>
            <person name="Alioto T."/>
            <person name="Gomez Garrido J."/>
        </authorList>
    </citation>
    <scope>NUCLEOTIDE SEQUENCE [LARGE SCALE GENOMIC DNA]</scope>
</reference>
<dbReference type="AlphaFoldDB" id="A0A8S0TSV1"/>
<dbReference type="Pfam" id="PF25335">
    <property type="entry name" value="GRDP_C"/>
    <property type="match status" value="1"/>
</dbReference>